<organism evidence="1 2">
    <name type="scientific">Paenibacillus durus ATCC 35681</name>
    <dbReference type="NCBI Taxonomy" id="1333534"/>
    <lineage>
        <taxon>Bacteria</taxon>
        <taxon>Bacillati</taxon>
        <taxon>Bacillota</taxon>
        <taxon>Bacilli</taxon>
        <taxon>Bacillales</taxon>
        <taxon>Paenibacillaceae</taxon>
        <taxon>Paenibacillus</taxon>
    </lineage>
</organism>
<dbReference type="OrthoDB" id="2989657at2"/>
<accession>A0A0F7FE26</accession>
<proteinExistence type="predicted"/>
<name>A0A0F7FE26_PAEDU</name>
<dbReference type="AlphaFoldDB" id="A0A0F7FE26"/>
<gene>
    <name evidence="1" type="ORF">VK70_23620</name>
</gene>
<reference evidence="1 2" key="2">
    <citation type="journal article" date="2016" name="Genome Announc.">
        <title>Genome Sequence of a Gram-Positive Diazotroph, Paenibacillus durus Type Strain ATCC 35681.</title>
        <authorList>
            <person name="Halim M.A."/>
            <person name="Rahman A.Y."/>
            <person name="Sim K.S."/>
            <person name="Yam H.C."/>
            <person name="Rahim A.A."/>
            <person name="Ghazali A.H."/>
            <person name="Najimudin N."/>
        </authorList>
    </citation>
    <scope>NUCLEOTIDE SEQUENCE [LARGE SCALE GENOMIC DNA]</scope>
    <source>
        <strain evidence="1 2">ATCC 35681</strain>
    </source>
</reference>
<dbReference type="Proteomes" id="UP000034189">
    <property type="component" value="Chromosome"/>
</dbReference>
<dbReference type="RefSeq" id="WP_025699686.1">
    <property type="nucleotide sequence ID" value="NZ_ASQQ01000701.1"/>
</dbReference>
<evidence type="ECO:0000313" key="2">
    <source>
        <dbReference type="Proteomes" id="UP000034189"/>
    </source>
</evidence>
<dbReference type="PATRIC" id="fig|1333534.5.peg.5154"/>
<dbReference type="EMBL" id="CP011114">
    <property type="protein sequence ID" value="AKG37123.1"/>
    <property type="molecule type" value="Genomic_DNA"/>
</dbReference>
<sequence>MKNLASGMEQMTPKYNINPSNFRIEIYISFDKTVVITAEKDNNYTEWLSIGKLSSNDNSVGQCINYLLRHTPLPVCTYLTRRSMEQECLFPWALNIVSDRAITMFNVLKNKYVFSQDEEVRNLLYELFQLKSTIYNKYMTAAR</sequence>
<reference evidence="1 2" key="1">
    <citation type="submission" date="2015-03" db="EMBL/GenBank/DDBJ databases">
        <authorList>
            <person name="Abdul Halim M."/>
        </authorList>
    </citation>
    <scope>NUCLEOTIDE SEQUENCE [LARGE SCALE GENOMIC DNA]</scope>
    <source>
        <strain evidence="1 2">ATCC 35681</strain>
    </source>
</reference>
<evidence type="ECO:0000313" key="1">
    <source>
        <dbReference type="EMBL" id="AKG37123.1"/>
    </source>
</evidence>
<protein>
    <submittedName>
        <fullName evidence="1">Uncharacterized protein</fullName>
    </submittedName>
</protein>
<dbReference type="HOGENOM" id="CLU_1804285_0_0_9"/>